<feature type="domain" description="Centromere/kinetochore protein zw10 C-terminal" evidence="2">
    <location>
        <begin position="410"/>
        <end position="526"/>
    </location>
</feature>
<dbReference type="Proteomes" id="UP000481153">
    <property type="component" value="Unassembled WGS sequence"/>
</dbReference>
<dbReference type="Pfam" id="PF22766">
    <property type="entry name" value="ZW10_C2"/>
    <property type="match status" value="1"/>
</dbReference>
<dbReference type="EMBL" id="VJMJ01000126">
    <property type="protein sequence ID" value="KAF0733022.1"/>
    <property type="molecule type" value="Genomic_DNA"/>
</dbReference>
<accession>A0A6G0WZH1</accession>
<name>A0A6G0WZH1_9STRA</name>
<evidence type="ECO:0000256" key="1">
    <source>
        <dbReference type="SAM" id="MobiDB-lite"/>
    </source>
</evidence>
<feature type="region of interest" description="Disordered" evidence="1">
    <location>
        <begin position="382"/>
        <end position="401"/>
    </location>
</feature>
<reference evidence="4 5" key="1">
    <citation type="submission" date="2019-07" db="EMBL/GenBank/DDBJ databases">
        <title>Genomics analysis of Aphanomyces spp. identifies a new class of oomycete effector associated with host adaptation.</title>
        <authorList>
            <person name="Gaulin E."/>
        </authorList>
    </citation>
    <scope>NUCLEOTIDE SEQUENCE [LARGE SCALE GENOMIC DNA]</scope>
    <source>
        <strain evidence="4 5">ATCC 201684</strain>
    </source>
</reference>
<dbReference type="PANTHER" id="PTHR12205">
    <property type="entry name" value="CENTROMERE/KINETOCHORE PROTEIN ZW10"/>
    <property type="match status" value="1"/>
</dbReference>
<keyword evidence="5" id="KW-1185">Reference proteome</keyword>
<gene>
    <name evidence="4" type="ORF">Ae201684_009849</name>
</gene>
<feature type="domain" description="ZW10 C-terminal helical" evidence="3">
    <location>
        <begin position="554"/>
        <end position="694"/>
    </location>
</feature>
<evidence type="ECO:0008006" key="6">
    <source>
        <dbReference type="Google" id="ProtNLM"/>
    </source>
</evidence>
<comment type="caution">
    <text evidence="4">The sequence shown here is derived from an EMBL/GenBank/DDBJ whole genome shotgun (WGS) entry which is preliminary data.</text>
</comment>
<evidence type="ECO:0000313" key="5">
    <source>
        <dbReference type="Proteomes" id="UP000481153"/>
    </source>
</evidence>
<dbReference type="AlphaFoldDB" id="A0A6G0WZH1"/>
<dbReference type="GO" id="GO:0005737">
    <property type="term" value="C:cytoplasm"/>
    <property type="evidence" value="ECO:0007669"/>
    <property type="project" value="GOC"/>
</dbReference>
<proteinExistence type="predicted"/>
<dbReference type="InterPro" id="IPR048343">
    <property type="entry name" value="ZW10_C"/>
</dbReference>
<dbReference type="Pfam" id="PF20666">
    <property type="entry name" value="ZW10_C"/>
    <property type="match status" value="1"/>
</dbReference>
<dbReference type="InterPro" id="IPR055148">
    <property type="entry name" value="ZW10_C_2"/>
</dbReference>
<sequence length="699" mass="78710">MSATTEALTQKLSDLHEEVAGLKCQIVEAVRVFYGSSANVSSSMSIEEAMQFASKWSQRGDIESDLQIRMKQLESILDETVSQLQPESAAEDNQIQQSIATKTRLHTQIQQSQEMLKLLRVLSELDTLFQSFDIHMDQLQYEDAAAKLASMESLVAENKAFPIMQLMHVQTSMRKNQLYCALDEQMDAVCFIQPNKMELFPLQALGAALQAAKRLQYHIDSAAASMNKHIVQPLLADASLIPQVHANTLSLLSKPNATEDGSFAKVLEHLLVVFKFVHAQWQMPGLGSVLWKSHLAEPLENLFLKNLPSTLGELPRFREQILPLMHGFDASMQTMEWAISASVFMESLERRYAQEKRQRVLVAVRTFMQKDYMDSVLVKVSTGGSSGGSSSGKKAKGKGISDDAETNELRVSLCTTKLLAQVESLLQEASTDSASPEVSALLFHTARDSLFLFRMGMPSMYKEALLQDPRVVMLLHNDCMYLTQNMLTCVYPLKAALPQGASMIDMVPEMRELGEFSLMHFAKTHTEKMIQSLQTCPTWSQVHEDAAFNQVETCIKVILFQFQRMLQHWKDGGLAPSVYATLLSRMLQPLVVQMIESLLKLSSSPQPIKAIHSVHHLFALWLDINTTFYASQTLAEKHISNWKKFQLLTQLMEDSLAGLQDKWQAGALREFSKQEMASIIKCFFTDSTQRQQVLEIVRK</sequence>
<dbReference type="PANTHER" id="PTHR12205:SF0">
    <property type="entry name" value="CENTROMERE_KINETOCHORE PROTEIN ZW10 HOMOLOG"/>
    <property type="match status" value="1"/>
</dbReference>
<evidence type="ECO:0000313" key="4">
    <source>
        <dbReference type="EMBL" id="KAF0733022.1"/>
    </source>
</evidence>
<dbReference type="GO" id="GO:0006888">
    <property type="term" value="P:endoplasmic reticulum to Golgi vesicle-mediated transport"/>
    <property type="evidence" value="ECO:0007669"/>
    <property type="project" value="TreeGrafter"/>
</dbReference>
<dbReference type="InterPro" id="IPR046362">
    <property type="entry name" value="Zw10/DSL1_C_sf"/>
</dbReference>
<dbReference type="VEuPathDB" id="FungiDB:AeMF1_001765"/>
<dbReference type="GO" id="GO:0007094">
    <property type="term" value="P:mitotic spindle assembly checkpoint signaling"/>
    <property type="evidence" value="ECO:0007669"/>
    <property type="project" value="TreeGrafter"/>
</dbReference>
<dbReference type="Gene3D" id="1.10.357.150">
    <property type="match status" value="1"/>
</dbReference>
<evidence type="ECO:0000259" key="2">
    <source>
        <dbReference type="Pfam" id="PF20666"/>
    </source>
</evidence>
<organism evidence="4 5">
    <name type="scientific">Aphanomyces euteiches</name>
    <dbReference type="NCBI Taxonomy" id="100861"/>
    <lineage>
        <taxon>Eukaryota</taxon>
        <taxon>Sar</taxon>
        <taxon>Stramenopiles</taxon>
        <taxon>Oomycota</taxon>
        <taxon>Saprolegniomycetes</taxon>
        <taxon>Saprolegniales</taxon>
        <taxon>Verrucalvaceae</taxon>
        <taxon>Aphanomyces</taxon>
    </lineage>
</organism>
<evidence type="ECO:0000259" key="3">
    <source>
        <dbReference type="Pfam" id="PF22766"/>
    </source>
</evidence>
<dbReference type="GO" id="GO:1990423">
    <property type="term" value="C:RZZ complex"/>
    <property type="evidence" value="ECO:0007669"/>
    <property type="project" value="TreeGrafter"/>
</dbReference>
<protein>
    <recommendedName>
        <fullName evidence="6">Centromere/kinetochore protein zw10 homolog</fullName>
    </recommendedName>
</protein>